<gene>
    <name evidence="2" type="ORF">US50_C0017G0004</name>
</gene>
<sequence>MEKLYTFKKCLKNNWWLYAIAVFKFWVSANDMRAEGMSNWEIFLVGLIGFGGITLVIFIYWYIRYGRK</sequence>
<accession>A0A0G0GWG5</accession>
<keyword evidence="1" id="KW-1133">Transmembrane helix</keyword>
<comment type="caution">
    <text evidence="2">The sequence shown here is derived from an EMBL/GenBank/DDBJ whole genome shotgun (WGS) entry which is preliminary data.</text>
</comment>
<evidence type="ECO:0000313" key="3">
    <source>
        <dbReference type="Proteomes" id="UP000033876"/>
    </source>
</evidence>
<evidence type="ECO:0000313" key="2">
    <source>
        <dbReference type="EMBL" id="KKQ35343.1"/>
    </source>
</evidence>
<name>A0A0G0GWG5_9BACT</name>
<feature type="transmembrane region" description="Helical" evidence="1">
    <location>
        <begin position="42"/>
        <end position="63"/>
    </location>
</feature>
<evidence type="ECO:0000256" key="1">
    <source>
        <dbReference type="SAM" id="Phobius"/>
    </source>
</evidence>
<dbReference type="Proteomes" id="UP000033876">
    <property type="component" value="Unassembled WGS sequence"/>
</dbReference>
<dbReference type="EMBL" id="LBTF01000017">
    <property type="protein sequence ID" value="KKQ35343.1"/>
    <property type="molecule type" value="Genomic_DNA"/>
</dbReference>
<dbReference type="AlphaFoldDB" id="A0A0G0GWG5"/>
<proteinExistence type="predicted"/>
<keyword evidence="1" id="KW-0472">Membrane</keyword>
<protein>
    <submittedName>
        <fullName evidence="2">Uncharacterized protein</fullName>
    </submittedName>
</protein>
<feature type="transmembrane region" description="Helical" evidence="1">
    <location>
        <begin position="12"/>
        <end position="30"/>
    </location>
</feature>
<reference evidence="2 3" key="1">
    <citation type="journal article" date="2015" name="Nature">
        <title>rRNA introns, odd ribosomes, and small enigmatic genomes across a large radiation of phyla.</title>
        <authorList>
            <person name="Brown C.T."/>
            <person name="Hug L.A."/>
            <person name="Thomas B.C."/>
            <person name="Sharon I."/>
            <person name="Castelle C.J."/>
            <person name="Singh A."/>
            <person name="Wilkins M.J."/>
            <person name="Williams K.H."/>
            <person name="Banfield J.F."/>
        </authorList>
    </citation>
    <scope>NUCLEOTIDE SEQUENCE [LARGE SCALE GENOMIC DNA]</scope>
</reference>
<keyword evidence="1" id="KW-0812">Transmembrane</keyword>
<organism evidence="2 3">
    <name type="scientific">Candidatus Nomurabacteria bacterium GW2011_GWB1_37_5</name>
    <dbReference type="NCBI Taxonomy" id="1618742"/>
    <lineage>
        <taxon>Bacteria</taxon>
        <taxon>Candidatus Nomuraibacteriota</taxon>
    </lineage>
</organism>